<dbReference type="AlphaFoldDB" id="A0A413VLF0"/>
<protein>
    <recommendedName>
        <fullName evidence="1">Bro-N domain-containing protein</fullName>
    </recommendedName>
</protein>
<dbReference type="SMART" id="SM01040">
    <property type="entry name" value="Bro-N"/>
    <property type="match status" value="1"/>
</dbReference>
<dbReference type="RefSeq" id="WP_122201688.1">
    <property type="nucleotide sequence ID" value="NZ_CABJFV010000009.1"/>
</dbReference>
<dbReference type="Pfam" id="PF02498">
    <property type="entry name" value="Bro-N"/>
    <property type="match status" value="1"/>
</dbReference>
<gene>
    <name evidence="2" type="ORF">DW888_12560</name>
</gene>
<sequence length="314" mass="36554">MADINYQFEIFKYESEEETQFNELRTIEKEDGNILFCASDVAKMLGYENPAEAVANHCKSGNIEKCYVAHSNGSGGVNMKFIPEGDVYRLIIRSKLPSAERFESWIFDEVIPSIRKKGYYGNIDRKEEPNFLTRFKDNDNRTPITYFSVVSQLYLILNRLFEYHGYVIPNKGIDNKEIRPDNAVGRRFIAYLEDKYPELLEKKRDYKHKFPNGYEFPANMYPNEMLPIFIEFVYGTWLPTHASSYLGKRDPLSLEYLPKVLSEVKETLKLEGKDISEFSNNIESKSKKKEKIIVSVPNDDFDKGIDKILGFEED</sequence>
<accession>A0A413VLF0</accession>
<dbReference type="EMBL" id="QSGO01000009">
    <property type="protein sequence ID" value="RHB34373.1"/>
    <property type="molecule type" value="Genomic_DNA"/>
</dbReference>
<comment type="caution">
    <text evidence="2">The sequence shown here is derived from an EMBL/GenBank/DDBJ whole genome shotgun (WGS) entry which is preliminary data.</text>
</comment>
<feature type="domain" description="Bro-N" evidence="1">
    <location>
        <begin position="21"/>
        <end position="118"/>
    </location>
</feature>
<dbReference type="PANTHER" id="PTHR36180:SF2">
    <property type="entry name" value="BRO FAMILY PROTEIN"/>
    <property type="match status" value="1"/>
</dbReference>
<organism evidence="2 3">
    <name type="scientific">Bacteroides nordii</name>
    <dbReference type="NCBI Taxonomy" id="291645"/>
    <lineage>
        <taxon>Bacteria</taxon>
        <taxon>Pseudomonadati</taxon>
        <taxon>Bacteroidota</taxon>
        <taxon>Bacteroidia</taxon>
        <taxon>Bacteroidales</taxon>
        <taxon>Bacteroidaceae</taxon>
        <taxon>Bacteroides</taxon>
    </lineage>
</organism>
<name>A0A413VLF0_9BACE</name>
<dbReference type="Pfam" id="PF26567">
    <property type="entry name" value="BstA_C"/>
    <property type="match status" value="1"/>
</dbReference>
<dbReference type="PANTHER" id="PTHR36180">
    <property type="entry name" value="DNA-BINDING PROTEIN-RELATED-RELATED"/>
    <property type="match status" value="1"/>
</dbReference>
<evidence type="ECO:0000259" key="1">
    <source>
        <dbReference type="PROSITE" id="PS51750"/>
    </source>
</evidence>
<reference evidence="2 3" key="1">
    <citation type="submission" date="2018-08" db="EMBL/GenBank/DDBJ databases">
        <title>A genome reference for cultivated species of the human gut microbiota.</title>
        <authorList>
            <person name="Zou Y."/>
            <person name="Xue W."/>
            <person name="Luo G."/>
        </authorList>
    </citation>
    <scope>NUCLEOTIDE SEQUENCE [LARGE SCALE GENOMIC DNA]</scope>
    <source>
        <strain evidence="2 3">AM40-30BH</strain>
    </source>
</reference>
<proteinExistence type="predicted"/>
<dbReference type="PROSITE" id="PS51750">
    <property type="entry name" value="BRO_N"/>
    <property type="match status" value="1"/>
</dbReference>
<dbReference type="InterPro" id="IPR003497">
    <property type="entry name" value="BRO_N_domain"/>
</dbReference>
<evidence type="ECO:0000313" key="2">
    <source>
        <dbReference type="EMBL" id="RHB34373.1"/>
    </source>
</evidence>
<evidence type="ECO:0000313" key="3">
    <source>
        <dbReference type="Proteomes" id="UP000284379"/>
    </source>
</evidence>
<dbReference type="Proteomes" id="UP000284379">
    <property type="component" value="Unassembled WGS sequence"/>
</dbReference>
<dbReference type="InterPro" id="IPR058744">
    <property type="entry name" value="BstA-like_C"/>
</dbReference>